<name>A0A9J5ZDY3_SOLCO</name>
<accession>A0A9J5ZDY3</accession>
<dbReference type="Proteomes" id="UP000824120">
    <property type="component" value="Chromosome 4"/>
</dbReference>
<protein>
    <submittedName>
        <fullName evidence="1">Uncharacterized protein</fullName>
    </submittedName>
</protein>
<gene>
    <name evidence="1" type="ORF">H5410_022354</name>
</gene>
<sequence length="90" mass="9988">MCLKYVVWRAKIPVGDSLKRSVIPTLSAVWTPILTGGPIKLSKARVPQDKHKDMEMIPTSSIDIWHIEAKNLKDEAEKKIGNPGGHLLSC</sequence>
<evidence type="ECO:0000313" key="1">
    <source>
        <dbReference type="EMBL" id="KAG5611073.1"/>
    </source>
</evidence>
<organism evidence="1 2">
    <name type="scientific">Solanum commersonii</name>
    <name type="common">Commerson's wild potato</name>
    <name type="synonym">Commerson's nightshade</name>
    <dbReference type="NCBI Taxonomy" id="4109"/>
    <lineage>
        <taxon>Eukaryota</taxon>
        <taxon>Viridiplantae</taxon>
        <taxon>Streptophyta</taxon>
        <taxon>Embryophyta</taxon>
        <taxon>Tracheophyta</taxon>
        <taxon>Spermatophyta</taxon>
        <taxon>Magnoliopsida</taxon>
        <taxon>eudicotyledons</taxon>
        <taxon>Gunneridae</taxon>
        <taxon>Pentapetalae</taxon>
        <taxon>asterids</taxon>
        <taxon>lamiids</taxon>
        <taxon>Solanales</taxon>
        <taxon>Solanaceae</taxon>
        <taxon>Solanoideae</taxon>
        <taxon>Solaneae</taxon>
        <taxon>Solanum</taxon>
    </lineage>
</organism>
<dbReference type="EMBL" id="JACXVP010000004">
    <property type="protein sequence ID" value="KAG5611073.1"/>
    <property type="molecule type" value="Genomic_DNA"/>
</dbReference>
<evidence type="ECO:0000313" key="2">
    <source>
        <dbReference type="Proteomes" id="UP000824120"/>
    </source>
</evidence>
<dbReference type="AlphaFoldDB" id="A0A9J5ZDY3"/>
<comment type="caution">
    <text evidence="1">The sequence shown here is derived from an EMBL/GenBank/DDBJ whole genome shotgun (WGS) entry which is preliminary data.</text>
</comment>
<keyword evidence="2" id="KW-1185">Reference proteome</keyword>
<proteinExistence type="predicted"/>
<reference evidence="1 2" key="1">
    <citation type="submission" date="2020-09" db="EMBL/GenBank/DDBJ databases">
        <title>De no assembly of potato wild relative species, Solanum commersonii.</title>
        <authorList>
            <person name="Cho K."/>
        </authorList>
    </citation>
    <scope>NUCLEOTIDE SEQUENCE [LARGE SCALE GENOMIC DNA]</scope>
    <source>
        <strain evidence="1">LZ3.2</strain>
        <tissue evidence="1">Leaf</tissue>
    </source>
</reference>